<evidence type="ECO:0000259" key="3">
    <source>
        <dbReference type="Pfam" id="PF10708"/>
    </source>
</evidence>
<keyword evidence="2" id="KW-1133">Transmembrane helix</keyword>
<dbReference type="Pfam" id="PF10708">
    <property type="entry name" value="DUF2510"/>
    <property type="match status" value="1"/>
</dbReference>
<dbReference type="EMBL" id="JBEPSJ010000001">
    <property type="protein sequence ID" value="MET4580888.1"/>
    <property type="molecule type" value="Genomic_DNA"/>
</dbReference>
<keyword evidence="2" id="KW-0472">Membrane</keyword>
<keyword evidence="2" id="KW-0812">Transmembrane</keyword>
<feature type="transmembrane region" description="Helical" evidence="2">
    <location>
        <begin position="348"/>
        <end position="367"/>
    </location>
</feature>
<feature type="region of interest" description="Disordered" evidence="1">
    <location>
        <begin position="1"/>
        <end position="66"/>
    </location>
</feature>
<gene>
    <name evidence="4" type="ORF">ABIE21_000378</name>
</gene>
<evidence type="ECO:0000256" key="1">
    <source>
        <dbReference type="SAM" id="MobiDB-lite"/>
    </source>
</evidence>
<name>A0ABV2QK23_9MICO</name>
<feature type="domain" description="DUF2510" evidence="3">
    <location>
        <begin position="11"/>
        <end position="43"/>
    </location>
</feature>
<comment type="caution">
    <text evidence="4">The sequence shown here is derived from an EMBL/GenBank/DDBJ whole genome shotgun (WGS) entry which is preliminary data.</text>
</comment>
<accession>A0ABV2QK23</accession>
<keyword evidence="5" id="KW-1185">Reference proteome</keyword>
<feature type="transmembrane region" description="Helical" evidence="2">
    <location>
        <begin position="320"/>
        <end position="341"/>
    </location>
</feature>
<organism evidence="4 5">
    <name type="scientific">Conyzicola nivalis</name>
    <dbReference type="NCBI Taxonomy" id="1477021"/>
    <lineage>
        <taxon>Bacteria</taxon>
        <taxon>Bacillati</taxon>
        <taxon>Actinomycetota</taxon>
        <taxon>Actinomycetes</taxon>
        <taxon>Micrococcales</taxon>
        <taxon>Microbacteriaceae</taxon>
        <taxon>Conyzicola</taxon>
    </lineage>
</organism>
<evidence type="ECO:0000256" key="2">
    <source>
        <dbReference type="SAM" id="Phobius"/>
    </source>
</evidence>
<dbReference type="RefSeq" id="WP_354023096.1">
    <property type="nucleotide sequence ID" value="NZ_JBEPSJ010000001.1"/>
</dbReference>
<dbReference type="InterPro" id="IPR018929">
    <property type="entry name" value="DUF2510"/>
</dbReference>
<dbReference type="Proteomes" id="UP001549257">
    <property type="component" value="Unassembled WGS sequence"/>
</dbReference>
<sequence>MTEFTHPTIPAGWYPDPRGLPQRRWWDGSSWTHALESPPAPAASPAAPAYASMPGPSVRRVPSPNAPTVRHAIKAEASANDSFPTRRQLRDAAAVLELQKQLTEPREHDSGGSGDGAPSYAMGPAVSATQKPQASFSIEQFRTVATQAPTENVTKEAAELTKSPAISTAASLTGAPPRAVAQTLAPVKAATPASAFAQTHTFTPAARAVTEEAAQAAAVVSPTSTPHAAQAAQAAQANPVAAPVRAPAAPVTAATSVIPRQEPVVTDSAAASAFVPVMRTGAATPPATIPDDIEYRPFGMTPRITTGTVEPPTHVNTGSVWMLTLMPSILLGVVVALSILAPGFYSPFILGGLVFVFAMASLALAISDRRQLVQRDHQTTASPAWTLLTPLAYLVARAVRTRQQAGRGWAPAVVFLLLNAAGAAAVVLTPIDLMGFAAAL</sequence>
<feature type="transmembrane region" description="Helical" evidence="2">
    <location>
        <begin position="408"/>
        <end position="431"/>
    </location>
</feature>
<reference evidence="4 5" key="1">
    <citation type="submission" date="2024-06" db="EMBL/GenBank/DDBJ databases">
        <title>Sorghum-associated microbial communities from plants grown in Nebraska, USA.</title>
        <authorList>
            <person name="Schachtman D."/>
        </authorList>
    </citation>
    <scope>NUCLEOTIDE SEQUENCE [LARGE SCALE GENOMIC DNA]</scope>
    <source>
        <strain evidence="4 5">2857</strain>
    </source>
</reference>
<evidence type="ECO:0000313" key="5">
    <source>
        <dbReference type="Proteomes" id="UP001549257"/>
    </source>
</evidence>
<feature type="region of interest" description="Disordered" evidence="1">
    <location>
        <begin position="101"/>
        <end position="133"/>
    </location>
</feature>
<evidence type="ECO:0000313" key="4">
    <source>
        <dbReference type="EMBL" id="MET4580888.1"/>
    </source>
</evidence>
<proteinExistence type="predicted"/>
<feature type="compositionally biased region" description="Low complexity" evidence="1">
    <location>
        <begin position="43"/>
        <end position="57"/>
    </location>
</feature>
<protein>
    <recommendedName>
        <fullName evidence="3">DUF2510 domain-containing protein</fullName>
    </recommendedName>
</protein>